<proteinExistence type="predicted"/>
<feature type="compositionally biased region" description="Polar residues" evidence="1">
    <location>
        <begin position="480"/>
        <end position="492"/>
    </location>
</feature>
<accession>A0AAF0YCS7</accession>
<feature type="region of interest" description="Disordered" evidence="1">
    <location>
        <begin position="477"/>
        <end position="498"/>
    </location>
</feature>
<feature type="region of interest" description="Disordered" evidence="1">
    <location>
        <begin position="413"/>
        <end position="447"/>
    </location>
</feature>
<keyword evidence="3" id="KW-1185">Reference proteome</keyword>
<evidence type="ECO:0000313" key="3">
    <source>
        <dbReference type="Proteomes" id="UP000827549"/>
    </source>
</evidence>
<organism evidence="2 3">
    <name type="scientific">Vanrija pseudolonga</name>
    <dbReference type="NCBI Taxonomy" id="143232"/>
    <lineage>
        <taxon>Eukaryota</taxon>
        <taxon>Fungi</taxon>
        <taxon>Dikarya</taxon>
        <taxon>Basidiomycota</taxon>
        <taxon>Agaricomycotina</taxon>
        <taxon>Tremellomycetes</taxon>
        <taxon>Trichosporonales</taxon>
        <taxon>Trichosporonaceae</taxon>
        <taxon>Vanrija</taxon>
    </lineage>
</organism>
<dbReference type="Proteomes" id="UP000827549">
    <property type="component" value="Chromosome 4"/>
</dbReference>
<name>A0AAF0YCS7_9TREE</name>
<dbReference type="GeneID" id="87808841"/>
<reference evidence="2" key="1">
    <citation type="submission" date="2023-10" db="EMBL/GenBank/DDBJ databases">
        <authorList>
            <person name="Noh H."/>
        </authorList>
    </citation>
    <scope>NUCLEOTIDE SEQUENCE</scope>
    <source>
        <strain evidence="2">DUCC4014</strain>
    </source>
</reference>
<evidence type="ECO:0000256" key="1">
    <source>
        <dbReference type="SAM" id="MobiDB-lite"/>
    </source>
</evidence>
<sequence length="498" mass="55912">MPSLLDLPREVIRAIALDIYDPLELTQQDRLTWGIFSTVDMHEERQDALFSLIALGDTCRKIRREVRVILFRCIRIPTVYHAYEAAKYDWAPFVRSIIIDLTMFDLDEAPRNERRPRSCWHESALLSRMINALPCLQHISFFADASDDSTLSLLFASIIDHPSRHARPQPDDEAYEMQPIATRLKSFGWRQRAAPPSGFRTFSQTSTFVSTMHVLRHAHNLSFLVLDADMDEMGSSDILSAVRELAKREAPLGQEPAKVSLMLCGPIAGWEDGFLDQLVDTFRDIRELFLDRPLKKLIRAGDDENEFVNVLAPLQALPYLQLVQVGSYTFSLETQRDIALRLALMCPSLVVIGLLGSEGDTTWWGAWRGAGDAVYIRPMGDGHLFLLEDCARASRRPSLAGIEELISKSRRASFQSDGGGMVRSRRSSVGGTDEGSRSRRSSFGSLATDEDPVRIKRSFLASIDDKLRPLSAIDPGKVFESQTQPPKNTNFAASRVAI</sequence>
<evidence type="ECO:0000313" key="2">
    <source>
        <dbReference type="EMBL" id="WOO82111.1"/>
    </source>
</evidence>
<dbReference type="RefSeq" id="XP_062628143.1">
    <property type="nucleotide sequence ID" value="XM_062772159.1"/>
</dbReference>
<protein>
    <submittedName>
        <fullName evidence="2">Uncharacterized protein</fullName>
    </submittedName>
</protein>
<dbReference type="AlphaFoldDB" id="A0AAF0YCS7"/>
<dbReference type="EMBL" id="CP086717">
    <property type="protein sequence ID" value="WOO82111.1"/>
    <property type="molecule type" value="Genomic_DNA"/>
</dbReference>
<gene>
    <name evidence="2" type="ORF">LOC62_04G005612</name>
</gene>